<gene>
    <name evidence="15 16" type="primary">kdkA</name>
    <name evidence="16" type="ORF">VA7868_02594</name>
</gene>
<dbReference type="GO" id="GO:0009244">
    <property type="term" value="P:lipopolysaccharide core region biosynthetic process"/>
    <property type="evidence" value="ECO:0007669"/>
    <property type="project" value="UniProtKB-UniRule"/>
</dbReference>
<dbReference type="GO" id="GO:0016773">
    <property type="term" value="F:phosphotransferase activity, alcohol group as acceptor"/>
    <property type="evidence" value="ECO:0007669"/>
    <property type="project" value="UniProtKB-UniRule"/>
</dbReference>
<keyword evidence="8 15" id="KW-0547">Nucleotide-binding</keyword>
<organism evidence="16 17">
    <name type="scientific">Vibrio aerogenes CECT 7868</name>
    <dbReference type="NCBI Taxonomy" id="1216006"/>
    <lineage>
        <taxon>Bacteria</taxon>
        <taxon>Pseudomonadati</taxon>
        <taxon>Pseudomonadota</taxon>
        <taxon>Gammaproteobacteria</taxon>
        <taxon>Vibrionales</taxon>
        <taxon>Vibrionaceae</taxon>
        <taxon>Vibrio</taxon>
    </lineage>
</organism>
<keyword evidence="7 15" id="KW-0808">Transferase</keyword>
<keyword evidence="12 15" id="KW-0472">Membrane</keyword>
<evidence type="ECO:0000256" key="11">
    <source>
        <dbReference type="ARBA" id="ARBA00022985"/>
    </source>
</evidence>
<feature type="active site" evidence="15">
    <location>
        <position position="167"/>
    </location>
</feature>
<comment type="subcellular location">
    <subcellularLocation>
        <location evidence="1 15">Cell inner membrane</location>
        <topology evidence="1 15">Peripheral membrane protein</topology>
        <orientation evidence="1 15">Cytoplasmic side</orientation>
    </subcellularLocation>
</comment>
<comment type="similarity">
    <text evidence="3 15">Belongs to the protein kinase superfamily. KdkA/RfaP family.</text>
</comment>
<keyword evidence="10 15" id="KW-0067">ATP-binding</keyword>
<evidence type="ECO:0000256" key="15">
    <source>
        <dbReference type="HAMAP-Rule" id="MF_00521"/>
    </source>
</evidence>
<keyword evidence="11 15" id="KW-0448">Lipopolysaccharide biosynthesis</keyword>
<evidence type="ECO:0000256" key="5">
    <source>
        <dbReference type="ARBA" id="ARBA00022475"/>
    </source>
</evidence>
<evidence type="ECO:0000256" key="9">
    <source>
        <dbReference type="ARBA" id="ARBA00022777"/>
    </source>
</evidence>
<dbReference type="EMBL" id="FQXZ01000027">
    <property type="protein sequence ID" value="SHI22265.1"/>
    <property type="molecule type" value="Genomic_DNA"/>
</dbReference>
<evidence type="ECO:0000256" key="14">
    <source>
        <dbReference type="ARBA" id="ARBA00034417"/>
    </source>
</evidence>
<keyword evidence="6 15" id="KW-0997">Cell inner membrane</keyword>
<evidence type="ECO:0000256" key="13">
    <source>
        <dbReference type="ARBA" id="ARBA00029511"/>
    </source>
</evidence>
<evidence type="ECO:0000313" key="17">
    <source>
        <dbReference type="Proteomes" id="UP000184608"/>
    </source>
</evidence>
<evidence type="ECO:0000256" key="3">
    <source>
        <dbReference type="ARBA" id="ARBA00010327"/>
    </source>
</evidence>
<dbReference type="Pfam" id="PF06293">
    <property type="entry name" value="Kdo"/>
    <property type="match status" value="1"/>
</dbReference>
<comment type="pathway">
    <text evidence="2 15">Bacterial outer membrane biogenesis; LPS core biosynthesis.</text>
</comment>
<dbReference type="Proteomes" id="UP000184608">
    <property type="component" value="Unassembled WGS sequence"/>
</dbReference>
<proteinExistence type="inferred from homology"/>
<dbReference type="InterPro" id="IPR022826">
    <property type="entry name" value="KDO_kinase"/>
</dbReference>
<dbReference type="GO" id="GO:0005886">
    <property type="term" value="C:plasma membrane"/>
    <property type="evidence" value="ECO:0007669"/>
    <property type="project" value="UniProtKB-SubCell"/>
</dbReference>
<dbReference type="AlphaFoldDB" id="A0A1M5ZDE0"/>
<dbReference type="SUPFAM" id="SSF56112">
    <property type="entry name" value="Protein kinase-like (PK-like)"/>
    <property type="match status" value="1"/>
</dbReference>
<dbReference type="GO" id="GO:0005524">
    <property type="term" value="F:ATP binding"/>
    <property type="evidence" value="ECO:0007669"/>
    <property type="project" value="UniProtKB-UniRule"/>
</dbReference>
<reference evidence="16 17" key="1">
    <citation type="submission" date="2016-11" db="EMBL/GenBank/DDBJ databases">
        <authorList>
            <person name="Jaros S."/>
            <person name="Januszkiewicz K."/>
            <person name="Wedrychowicz H."/>
        </authorList>
    </citation>
    <scope>NUCLEOTIDE SEQUENCE [LARGE SCALE GENOMIC DNA]</scope>
    <source>
        <strain evidence="16 17">CECT 7868</strain>
    </source>
</reference>
<keyword evidence="17" id="KW-1185">Reference proteome</keyword>
<evidence type="ECO:0000313" key="16">
    <source>
        <dbReference type="EMBL" id="SHI22265.1"/>
    </source>
</evidence>
<evidence type="ECO:0000256" key="12">
    <source>
        <dbReference type="ARBA" id="ARBA00023136"/>
    </source>
</evidence>
<evidence type="ECO:0000256" key="1">
    <source>
        <dbReference type="ARBA" id="ARBA00004515"/>
    </source>
</evidence>
<accession>A0A1M5ZDE0</accession>
<evidence type="ECO:0000256" key="6">
    <source>
        <dbReference type="ARBA" id="ARBA00022519"/>
    </source>
</evidence>
<keyword evidence="5 15" id="KW-1003">Cell membrane</keyword>
<protein>
    <recommendedName>
        <fullName evidence="13 15">3-deoxy-D-manno-octulosonic acid kinase</fullName>
        <shortName evidence="15">Kdo kinase</shortName>
        <ecNumber evidence="4 15">2.7.1.166</ecNumber>
    </recommendedName>
</protein>
<dbReference type="HAMAP" id="MF_00521">
    <property type="entry name" value="KDO_kinase"/>
    <property type="match status" value="1"/>
</dbReference>
<dbReference type="NCBIfam" id="NF002475">
    <property type="entry name" value="PRK01723.1"/>
    <property type="match status" value="1"/>
</dbReference>
<dbReference type="RefSeq" id="WP_073604246.1">
    <property type="nucleotide sequence ID" value="NZ_FQXZ01000027.1"/>
</dbReference>
<evidence type="ECO:0000256" key="4">
    <source>
        <dbReference type="ARBA" id="ARBA00011988"/>
    </source>
</evidence>
<dbReference type="EC" id="2.7.1.166" evidence="4 15"/>
<comment type="catalytic activity">
    <reaction evidence="14 15">
        <text>an alpha-Kdo-(2-&gt;6)-lipid IVA + ATP = a 4-O-phospho-alpha-Kdo-(2-&gt;6)-lipid IVA + ADP + H(+)</text>
        <dbReference type="Rhea" id="RHEA:74271"/>
        <dbReference type="ChEBI" id="CHEBI:15378"/>
        <dbReference type="ChEBI" id="CHEBI:30616"/>
        <dbReference type="ChEBI" id="CHEBI:176428"/>
        <dbReference type="ChEBI" id="CHEBI:193140"/>
        <dbReference type="ChEBI" id="CHEBI:456216"/>
        <dbReference type="EC" id="2.7.1.166"/>
    </reaction>
</comment>
<dbReference type="STRING" id="1216006.VA7868_02594"/>
<name>A0A1M5ZDE0_9VIBR</name>
<dbReference type="GO" id="GO:0016301">
    <property type="term" value="F:kinase activity"/>
    <property type="evidence" value="ECO:0007669"/>
    <property type="project" value="UniProtKB-KW"/>
</dbReference>
<evidence type="ECO:0000256" key="7">
    <source>
        <dbReference type="ARBA" id="ARBA00022679"/>
    </source>
</evidence>
<sequence>MIKKLQSQHELIIYDSELLANACADVFVPEYWQAQQQVIGSAQGRGTTWFIQLDNIQAALRHYRRGGLFGKLVKDHYWFSGWEKSRSVAEFHLLHHLKDAGVNVPRPIAARVTKKRVCYQADLLSERVENAQDLVAILKQRPLESELYQKIGREIAKMHAAGVNHTDLNIHNILIDGQKRVWIIDFDKCFVDTGKGWQQENLSRLKRSFEKELAKCNIHWQSYSFGLLSSGYEQV</sequence>
<evidence type="ECO:0000256" key="10">
    <source>
        <dbReference type="ARBA" id="ARBA00022840"/>
    </source>
</evidence>
<dbReference type="UniPathway" id="UPA00958"/>
<evidence type="ECO:0000256" key="8">
    <source>
        <dbReference type="ARBA" id="ARBA00022741"/>
    </source>
</evidence>
<evidence type="ECO:0000256" key="2">
    <source>
        <dbReference type="ARBA" id="ARBA00004713"/>
    </source>
</evidence>
<dbReference type="Gene3D" id="1.10.510.10">
    <property type="entry name" value="Transferase(Phosphotransferase) domain 1"/>
    <property type="match status" value="1"/>
</dbReference>
<dbReference type="InterPro" id="IPR011009">
    <property type="entry name" value="Kinase-like_dom_sf"/>
</dbReference>
<comment type="function">
    <text evidence="15">Catalyzes the ATP-dependent phosphorylation of the 3-deoxy-D-manno-octulosonic acid (Kdo) residue in Kdo-lipid IV(A) at the 4-OH position.</text>
</comment>
<keyword evidence="9 15" id="KW-0418">Kinase</keyword>